<dbReference type="EMBL" id="MU853418">
    <property type="protein sequence ID" value="KAK4132430.1"/>
    <property type="molecule type" value="Genomic_DNA"/>
</dbReference>
<dbReference type="InterPro" id="IPR051531">
    <property type="entry name" value="N-acetyltransferase"/>
</dbReference>
<name>A0AAN6UGR0_9PEZI</name>
<dbReference type="SUPFAM" id="SSF55729">
    <property type="entry name" value="Acyl-CoA N-acyltransferases (Nat)"/>
    <property type="match status" value="1"/>
</dbReference>
<protein>
    <submittedName>
        <fullName evidence="6">Acyl-CoA N-acyltransferase</fullName>
    </submittedName>
</protein>
<gene>
    <name evidence="6" type="ORF">BT67DRAFT_89714</name>
</gene>
<feature type="compositionally biased region" description="Basic and acidic residues" evidence="4">
    <location>
        <begin position="1"/>
        <end position="12"/>
    </location>
</feature>
<feature type="domain" description="N-acetyltransferase" evidence="5">
    <location>
        <begin position="37"/>
        <end position="197"/>
    </location>
</feature>
<dbReference type="Proteomes" id="UP001304895">
    <property type="component" value="Unassembled WGS sequence"/>
</dbReference>
<evidence type="ECO:0000256" key="3">
    <source>
        <dbReference type="ARBA" id="ARBA00038502"/>
    </source>
</evidence>
<evidence type="ECO:0000256" key="4">
    <source>
        <dbReference type="SAM" id="MobiDB-lite"/>
    </source>
</evidence>
<evidence type="ECO:0000256" key="2">
    <source>
        <dbReference type="ARBA" id="ARBA00023315"/>
    </source>
</evidence>
<dbReference type="Gene3D" id="3.40.630.30">
    <property type="match status" value="1"/>
</dbReference>
<dbReference type="InterPro" id="IPR000182">
    <property type="entry name" value="GNAT_dom"/>
</dbReference>
<dbReference type="AlphaFoldDB" id="A0AAN6UGR0"/>
<dbReference type="Pfam" id="PF13302">
    <property type="entry name" value="Acetyltransf_3"/>
    <property type="match status" value="1"/>
</dbReference>
<keyword evidence="2" id="KW-0012">Acyltransferase</keyword>
<evidence type="ECO:0000259" key="5">
    <source>
        <dbReference type="PROSITE" id="PS51186"/>
    </source>
</evidence>
<organism evidence="6 7">
    <name type="scientific">Trichocladium antarcticum</name>
    <dbReference type="NCBI Taxonomy" id="1450529"/>
    <lineage>
        <taxon>Eukaryota</taxon>
        <taxon>Fungi</taxon>
        <taxon>Dikarya</taxon>
        <taxon>Ascomycota</taxon>
        <taxon>Pezizomycotina</taxon>
        <taxon>Sordariomycetes</taxon>
        <taxon>Sordariomycetidae</taxon>
        <taxon>Sordariales</taxon>
        <taxon>Chaetomiaceae</taxon>
        <taxon>Trichocladium</taxon>
    </lineage>
</organism>
<dbReference type="PANTHER" id="PTHR43792">
    <property type="entry name" value="GNAT FAMILY, PUTATIVE (AFU_ORTHOLOGUE AFUA_3G00765)-RELATED-RELATED"/>
    <property type="match status" value="1"/>
</dbReference>
<feature type="region of interest" description="Disordered" evidence="4">
    <location>
        <begin position="1"/>
        <end position="20"/>
    </location>
</feature>
<evidence type="ECO:0000256" key="1">
    <source>
        <dbReference type="ARBA" id="ARBA00022679"/>
    </source>
</evidence>
<reference evidence="6" key="1">
    <citation type="journal article" date="2023" name="Mol. Phylogenet. Evol.">
        <title>Genome-scale phylogeny and comparative genomics of the fungal order Sordariales.</title>
        <authorList>
            <person name="Hensen N."/>
            <person name="Bonometti L."/>
            <person name="Westerberg I."/>
            <person name="Brannstrom I.O."/>
            <person name="Guillou S."/>
            <person name="Cros-Aarteil S."/>
            <person name="Calhoun S."/>
            <person name="Haridas S."/>
            <person name="Kuo A."/>
            <person name="Mondo S."/>
            <person name="Pangilinan J."/>
            <person name="Riley R."/>
            <person name="LaButti K."/>
            <person name="Andreopoulos B."/>
            <person name="Lipzen A."/>
            <person name="Chen C."/>
            <person name="Yan M."/>
            <person name="Daum C."/>
            <person name="Ng V."/>
            <person name="Clum A."/>
            <person name="Steindorff A."/>
            <person name="Ohm R.A."/>
            <person name="Martin F."/>
            <person name="Silar P."/>
            <person name="Natvig D.O."/>
            <person name="Lalanne C."/>
            <person name="Gautier V."/>
            <person name="Ament-Velasquez S.L."/>
            <person name="Kruys A."/>
            <person name="Hutchinson M.I."/>
            <person name="Powell A.J."/>
            <person name="Barry K."/>
            <person name="Miller A.N."/>
            <person name="Grigoriev I.V."/>
            <person name="Debuchy R."/>
            <person name="Gladieux P."/>
            <person name="Hiltunen Thoren M."/>
            <person name="Johannesson H."/>
        </authorList>
    </citation>
    <scope>NUCLEOTIDE SEQUENCE</scope>
    <source>
        <strain evidence="6">CBS 123565</strain>
    </source>
</reference>
<dbReference type="PANTHER" id="PTHR43792:SF8">
    <property type="entry name" value="[RIBOSOMAL PROTEIN US5]-ALANINE N-ACETYLTRANSFERASE"/>
    <property type="match status" value="1"/>
</dbReference>
<dbReference type="InterPro" id="IPR016181">
    <property type="entry name" value="Acyl_CoA_acyltransferase"/>
</dbReference>
<keyword evidence="1" id="KW-0808">Transferase</keyword>
<dbReference type="PROSITE" id="PS51186">
    <property type="entry name" value="GNAT"/>
    <property type="match status" value="1"/>
</dbReference>
<reference evidence="6" key="2">
    <citation type="submission" date="2023-05" db="EMBL/GenBank/DDBJ databases">
        <authorList>
            <consortium name="Lawrence Berkeley National Laboratory"/>
            <person name="Steindorff A."/>
            <person name="Hensen N."/>
            <person name="Bonometti L."/>
            <person name="Westerberg I."/>
            <person name="Brannstrom I.O."/>
            <person name="Guillou S."/>
            <person name="Cros-Aarteil S."/>
            <person name="Calhoun S."/>
            <person name="Haridas S."/>
            <person name="Kuo A."/>
            <person name="Mondo S."/>
            <person name="Pangilinan J."/>
            <person name="Riley R."/>
            <person name="Labutti K."/>
            <person name="Andreopoulos B."/>
            <person name="Lipzen A."/>
            <person name="Chen C."/>
            <person name="Yanf M."/>
            <person name="Daum C."/>
            <person name="Ng V."/>
            <person name="Clum A."/>
            <person name="Ohm R."/>
            <person name="Martin F."/>
            <person name="Silar P."/>
            <person name="Natvig D."/>
            <person name="Lalanne C."/>
            <person name="Gautier V."/>
            <person name="Ament-Velasquez S.L."/>
            <person name="Kruys A."/>
            <person name="Hutchinson M.I."/>
            <person name="Powell A.J."/>
            <person name="Barry K."/>
            <person name="Miller A.N."/>
            <person name="Grigoriev I.V."/>
            <person name="Debuchy R."/>
            <person name="Gladieux P."/>
            <person name="Thoren M.H."/>
            <person name="Johannesson H."/>
        </authorList>
    </citation>
    <scope>NUCLEOTIDE SEQUENCE</scope>
    <source>
        <strain evidence="6">CBS 123565</strain>
    </source>
</reference>
<accession>A0AAN6UGR0</accession>
<dbReference type="GO" id="GO:0016747">
    <property type="term" value="F:acyltransferase activity, transferring groups other than amino-acyl groups"/>
    <property type="evidence" value="ECO:0007669"/>
    <property type="project" value="InterPro"/>
</dbReference>
<comment type="caution">
    <text evidence="6">The sequence shown here is derived from an EMBL/GenBank/DDBJ whole genome shotgun (WGS) entry which is preliminary data.</text>
</comment>
<proteinExistence type="inferred from homology"/>
<comment type="similarity">
    <text evidence="3">Belongs to the acetyltransferase family. RimJ subfamily.</text>
</comment>
<sequence length="204" mass="22416">MSSPEPQEKAQPEDTPLPPPLITFPSANVLVRLHHPSDAPAIQAAGDSPRIAYFMGRAFASPFPLALAHYLVGYANTITAPGRPDPLLCYAICDAATNTFIGTIGAKPRDDVESGTFVVGYWLGEKWWGRGIMTEVLRWYVKWGFDTFDGVRRLEGLVHEKNDGSKKVLGKAGFVYEGTRRKAGEKDGEVFGIETFGLLREECV</sequence>
<keyword evidence="7" id="KW-1185">Reference proteome</keyword>
<evidence type="ECO:0000313" key="7">
    <source>
        <dbReference type="Proteomes" id="UP001304895"/>
    </source>
</evidence>
<evidence type="ECO:0000313" key="6">
    <source>
        <dbReference type="EMBL" id="KAK4132430.1"/>
    </source>
</evidence>